<dbReference type="AlphaFoldDB" id="D7BKU2"/>
<dbReference type="PROSITE" id="PS50995">
    <property type="entry name" value="HTH_MARR_2"/>
    <property type="match status" value="1"/>
</dbReference>
<feature type="domain" description="HTH marR-type" evidence="1">
    <location>
        <begin position="33"/>
        <end position="167"/>
    </location>
</feature>
<keyword evidence="3" id="KW-1185">Reference proteome</keyword>
<dbReference type="InterPro" id="IPR039422">
    <property type="entry name" value="MarR/SlyA-like"/>
</dbReference>
<dbReference type="PANTHER" id="PTHR33164:SF104">
    <property type="entry name" value="TRANSCRIPTIONAL REGULATORY PROTEIN"/>
    <property type="match status" value="1"/>
</dbReference>
<dbReference type="EMBL" id="CP002045">
    <property type="protein sequence ID" value="ADH93272.1"/>
    <property type="molecule type" value="Genomic_DNA"/>
</dbReference>
<dbReference type="Gene3D" id="1.10.10.10">
    <property type="entry name" value="Winged helix-like DNA-binding domain superfamily/Winged helix DNA-binding domain"/>
    <property type="match status" value="1"/>
</dbReference>
<gene>
    <name evidence="2" type="ordered locus">Arch_1585</name>
</gene>
<dbReference type="eggNOG" id="COG1846">
    <property type="taxonomic scope" value="Bacteria"/>
</dbReference>
<sequence length="176" mass="19917">MSETKLTGATERDDVDTIIDGWVSQRPDLAPEPFAIFSRLLRLTRHVERMRKTVFARHGLETWEFEMLAALRRTPEHTLTAGQLMKETLVSSGTVTNRLDRMAAKGLLERKSDDRDGRVVYVKAAEKGLFLVDAAVEDLLSTEARIIEPYTLAENAEAAAYMRRLLRYFETDATAA</sequence>
<accession>D7BKU2</accession>
<organism evidence="2 3">
    <name type="scientific">Arcanobacterium haemolyticum (strain ATCC 9345 / DSM 20595 / CCM 5947 / CCUG 17215 / LMG 16163 / NBRC 15585 / NCTC 8452 / 11018)</name>
    <dbReference type="NCBI Taxonomy" id="644284"/>
    <lineage>
        <taxon>Bacteria</taxon>
        <taxon>Bacillati</taxon>
        <taxon>Actinomycetota</taxon>
        <taxon>Actinomycetes</taxon>
        <taxon>Actinomycetales</taxon>
        <taxon>Actinomycetaceae</taxon>
        <taxon>Arcanobacterium</taxon>
    </lineage>
</organism>
<dbReference type="Pfam" id="PF12802">
    <property type="entry name" value="MarR_2"/>
    <property type="match status" value="1"/>
</dbReference>
<evidence type="ECO:0000313" key="3">
    <source>
        <dbReference type="Proteomes" id="UP000000376"/>
    </source>
</evidence>
<dbReference type="PANTHER" id="PTHR33164">
    <property type="entry name" value="TRANSCRIPTIONAL REGULATOR, MARR FAMILY"/>
    <property type="match status" value="1"/>
</dbReference>
<evidence type="ECO:0000313" key="2">
    <source>
        <dbReference type="EMBL" id="ADH93272.1"/>
    </source>
</evidence>
<name>D7BKU2_ARCHD</name>
<dbReference type="RefSeq" id="WP_013170760.1">
    <property type="nucleotide sequence ID" value="NC_014218.1"/>
</dbReference>
<dbReference type="Proteomes" id="UP000000376">
    <property type="component" value="Chromosome"/>
</dbReference>
<dbReference type="SUPFAM" id="SSF46785">
    <property type="entry name" value="Winged helix' DNA-binding domain"/>
    <property type="match status" value="1"/>
</dbReference>
<dbReference type="HOGENOM" id="CLU_083287_27_5_11"/>
<dbReference type="STRING" id="644284.Arch_1585"/>
<dbReference type="InterPro" id="IPR036388">
    <property type="entry name" value="WH-like_DNA-bd_sf"/>
</dbReference>
<reference evidence="2 3" key="1">
    <citation type="journal article" date="2010" name="Stand. Genomic Sci.">
        <title>Complete genome sequence of Arcanobacterium haemolyticum type strain (11018).</title>
        <authorList>
            <person name="Yasawong M."/>
            <person name="Teshima H."/>
            <person name="Lapidus A."/>
            <person name="Nolan M."/>
            <person name="Lucas S."/>
            <person name="Glavina Del Rio T."/>
            <person name="Tice H."/>
            <person name="Cheng J."/>
            <person name="Bruce D."/>
            <person name="Detter C."/>
            <person name="Tapia R."/>
            <person name="Han C."/>
            <person name="Goodwin L."/>
            <person name="Pitluck S."/>
            <person name="Liolios K."/>
            <person name="Ivanova N."/>
            <person name="Mavromatis K."/>
            <person name="Mikhailova N."/>
            <person name="Pati A."/>
            <person name="Chen A."/>
            <person name="Palaniappan K."/>
            <person name="Land M."/>
            <person name="Hauser L."/>
            <person name="Chang Y."/>
            <person name="Jeffries C."/>
            <person name="Rohde M."/>
            <person name="Sikorski J."/>
            <person name="Pukall R."/>
            <person name="Goker M."/>
            <person name="Woyke T."/>
            <person name="Bristow J."/>
            <person name="Eisen J."/>
            <person name="Markowitz V."/>
            <person name="Hugenholtz P."/>
            <person name="Kyrpides N."/>
            <person name="Klenk H."/>
        </authorList>
    </citation>
    <scope>NUCLEOTIDE SEQUENCE [LARGE SCALE GENOMIC DNA]</scope>
    <source>
        <strain evidence="3">ATCC 9345 / DSM 20595 / CCUG 17215 / LMG 16163 / NBRC 15585 / NCTC 8452 / 11018</strain>
    </source>
</reference>
<dbReference type="InterPro" id="IPR036390">
    <property type="entry name" value="WH_DNA-bd_sf"/>
</dbReference>
<evidence type="ECO:0000259" key="1">
    <source>
        <dbReference type="PROSITE" id="PS50995"/>
    </source>
</evidence>
<proteinExistence type="predicted"/>
<dbReference type="InterPro" id="IPR000835">
    <property type="entry name" value="HTH_MarR-typ"/>
</dbReference>
<dbReference type="KEGG" id="ahe:Arch_1585"/>
<dbReference type="GO" id="GO:0006950">
    <property type="term" value="P:response to stress"/>
    <property type="evidence" value="ECO:0007669"/>
    <property type="project" value="TreeGrafter"/>
</dbReference>
<dbReference type="SMART" id="SM00347">
    <property type="entry name" value="HTH_MARR"/>
    <property type="match status" value="1"/>
</dbReference>
<dbReference type="GO" id="GO:0003700">
    <property type="term" value="F:DNA-binding transcription factor activity"/>
    <property type="evidence" value="ECO:0007669"/>
    <property type="project" value="InterPro"/>
</dbReference>
<protein>
    <submittedName>
        <fullName evidence="2">Transcriptional regulator, MarR family</fullName>
    </submittedName>
</protein>